<dbReference type="EMBL" id="CAJNOI010000145">
    <property type="protein sequence ID" value="CAF1126038.1"/>
    <property type="molecule type" value="Genomic_DNA"/>
</dbReference>
<evidence type="ECO:0008006" key="7">
    <source>
        <dbReference type="Google" id="ProtNLM"/>
    </source>
</evidence>
<comment type="caution">
    <text evidence="3">The sequence shown here is derived from an EMBL/GenBank/DDBJ whole genome shotgun (WGS) entry which is preliminary data.</text>
</comment>
<evidence type="ECO:0000256" key="1">
    <source>
        <dbReference type="SAM" id="Coils"/>
    </source>
</evidence>
<proteinExistence type="predicted"/>
<dbReference type="OrthoDB" id="5406275at2759"/>
<protein>
    <recommendedName>
        <fullName evidence="7">Secreted protein</fullName>
    </recommendedName>
</protein>
<evidence type="ECO:0000313" key="3">
    <source>
        <dbReference type="EMBL" id="CAF1126038.1"/>
    </source>
</evidence>
<evidence type="ECO:0000256" key="2">
    <source>
        <dbReference type="SAM" id="SignalP"/>
    </source>
</evidence>
<accession>A0A814QXU5</accession>
<dbReference type="PANTHER" id="PTHR33488">
    <property type="entry name" value="ZGC:162509"/>
    <property type="match status" value="1"/>
</dbReference>
<feature type="chain" id="PRO_5036410684" description="Secreted protein" evidence="2">
    <location>
        <begin position="18"/>
        <end position="369"/>
    </location>
</feature>
<feature type="coiled-coil region" evidence="1">
    <location>
        <begin position="330"/>
        <end position="357"/>
    </location>
</feature>
<name>A0A814QXU5_9BILA</name>
<reference evidence="3" key="1">
    <citation type="submission" date="2021-02" db="EMBL/GenBank/DDBJ databases">
        <authorList>
            <person name="Nowell W R."/>
        </authorList>
    </citation>
    <scope>NUCLEOTIDE SEQUENCE</scope>
</reference>
<evidence type="ECO:0000313" key="6">
    <source>
        <dbReference type="Proteomes" id="UP000663877"/>
    </source>
</evidence>
<keyword evidence="5" id="KW-1185">Reference proteome</keyword>
<dbReference type="Proteomes" id="UP000663877">
    <property type="component" value="Unassembled WGS sequence"/>
</dbReference>
<gene>
    <name evidence="3" type="ORF">BJG266_LOCUS22729</name>
    <name evidence="4" type="ORF">QVE165_LOCUS45307</name>
</gene>
<keyword evidence="2" id="KW-0732">Signal</keyword>
<feature type="signal peptide" evidence="2">
    <location>
        <begin position="1"/>
        <end position="17"/>
    </location>
</feature>
<dbReference type="PANTHER" id="PTHR33488:SF2">
    <property type="entry name" value="EARLY ENDOSOME ANTIGEN 1-LIKE"/>
    <property type="match status" value="1"/>
</dbReference>
<evidence type="ECO:0000313" key="4">
    <source>
        <dbReference type="EMBL" id="CAF1528299.1"/>
    </source>
</evidence>
<dbReference type="AlphaFoldDB" id="A0A814QXU5"/>
<evidence type="ECO:0000313" key="5">
    <source>
        <dbReference type="Proteomes" id="UP000663832"/>
    </source>
</evidence>
<dbReference type="Proteomes" id="UP000663832">
    <property type="component" value="Unassembled WGS sequence"/>
</dbReference>
<organism evidence="3 6">
    <name type="scientific">Adineta steineri</name>
    <dbReference type="NCBI Taxonomy" id="433720"/>
    <lineage>
        <taxon>Eukaryota</taxon>
        <taxon>Metazoa</taxon>
        <taxon>Spiralia</taxon>
        <taxon>Gnathifera</taxon>
        <taxon>Rotifera</taxon>
        <taxon>Eurotatoria</taxon>
        <taxon>Bdelloidea</taxon>
        <taxon>Adinetida</taxon>
        <taxon>Adinetidae</taxon>
        <taxon>Adineta</taxon>
    </lineage>
</organism>
<dbReference type="EMBL" id="CAJNOM010000633">
    <property type="protein sequence ID" value="CAF1528299.1"/>
    <property type="molecule type" value="Genomic_DNA"/>
</dbReference>
<sequence length="369" mass="42244">MKFIYFSFFIIFDLTLSSTTTLSDLNVDTQTLAQPVIEENWEELLVAGPIVVNYISNLMILNSKRDFSLKSSSPNHVYQYIKYPNSFRNTLAQIANEIYAVFIRAHSYMDGIQLSTQQIPKDLKTILKLLKSVPPRTIQALLPIALDTIEQIPKNIAKSANIMIKEYDSLTLLLQEVIAAMADTHAVNNSVLMNMNILVNATKELSKMQQQWSEIIRYQNILTTRVETIRETVLNELMDTIKNVTSTNSELSAAARTFFVSKMLDKIIEIEQDAHLLYIMAKTYNDISNAYIVFQIANVSKLLVLPTEDERQTAMSQLGETLLFTLAEISQIVLEQKQQYQQRNQEIQEEYKQFIQQMMFEELAAGIGK</sequence>
<keyword evidence="1" id="KW-0175">Coiled coil</keyword>